<dbReference type="Pfam" id="PF12296">
    <property type="entry name" value="HsbA"/>
    <property type="match status" value="1"/>
</dbReference>
<feature type="chain" id="PRO_5046066234" description="Hydrophobic surface binding protein A" evidence="1">
    <location>
        <begin position="18"/>
        <end position="154"/>
    </location>
</feature>
<sequence>MQLSKIVMTSLLGFALASPVERRTAAEIEADIATISSDLTSFNTAINAFTGSLLQALSLLTSYNTLASAITAATSEVTSTGALAAADSATIYADVDSLTAQITDTLSDATAKSDADAFFTALEGTIDSAYTSQVDALQATVASGFASTISTYGC</sequence>
<keyword evidence="1" id="KW-0732">Signal</keyword>
<name>A0ABR1P7E3_DIAER</name>
<proteinExistence type="predicted"/>
<evidence type="ECO:0008006" key="4">
    <source>
        <dbReference type="Google" id="ProtNLM"/>
    </source>
</evidence>
<feature type="signal peptide" evidence="1">
    <location>
        <begin position="1"/>
        <end position="17"/>
    </location>
</feature>
<protein>
    <recommendedName>
        <fullName evidence="4">Hydrophobic surface binding protein A</fullName>
    </recommendedName>
</protein>
<reference evidence="2 3" key="1">
    <citation type="submission" date="2024-02" db="EMBL/GenBank/DDBJ databases">
        <title>De novo assembly and annotation of 12 fungi associated with fruit tree decline syndrome in Ontario, Canada.</title>
        <authorList>
            <person name="Sulman M."/>
            <person name="Ellouze W."/>
            <person name="Ilyukhin E."/>
        </authorList>
    </citation>
    <scope>NUCLEOTIDE SEQUENCE [LARGE SCALE GENOMIC DNA]</scope>
    <source>
        <strain evidence="2 3">M169</strain>
    </source>
</reference>
<dbReference type="PANTHER" id="PTHR38123">
    <property type="entry name" value="CELL WALL SERINE-THREONINE-RICH GALACTOMANNOPROTEIN MP1 (AFU_ORTHOLOGUE AFUA_4G03240)"/>
    <property type="match status" value="1"/>
</dbReference>
<evidence type="ECO:0000313" key="3">
    <source>
        <dbReference type="Proteomes" id="UP001430848"/>
    </source>
</evidence>
<accession>A0ABR1P7E3</accession>
<dbReference type="EMBL" id="JAKNSF020000034">
    <property type="protein sequence ID" value="KAK7728279.1"/>
    <property type="molecule type" value="Genomic_DNA"/>
</dbReference>
<dbReference type="InterPro" id="IPR021054">
    <property type="entry name" value="Cell_wall_mannoprotein_1"/>
</dbReference>
<dbReference type="Proteomes" id="UP001430848">
    <property type="component" value="Unassembled WGS sequence"/>
</dbReference>
<dbReference type="PANTHER" id="PTHR38123:SF1">
    <property type="entry name" value="HYDROPHOBIC SURFACE BINDING PROTEIN"/>
    <property type="match status" value="1"/>
</dbReference>
<comment type="caution">
    <text evidence="2">The sequence shown here is derived from an EMBL/GenBank/DDBJ whole genome shotgun (WGS) entry which is preliminary data.</text>
</comment>
<keyword evidence="3" id="KW-1185">Reference proteome</keyword>
<gene>
    <name evidence="2" type="ORF">SLS63_006727</name>
</gene>
<organism evidence="2 3">
    <name type="scientific">Diaporthe eres</name>
    <name type="common">Phomopsis oblonga</name>
    <dbReference type="NCBI Taxonomy" id="83184"/>
    <lineage>
        <taxon>Eukaryota</taxon>
        <taxon>Fungi</taxon>
        <taxon>Dikarya</taxon>
        <taxon>Ascomycota</taxon>
        <taxon>Pezizomycotina</taxon>
        <taxon>Sordariomycetes</taxon>
        <taxon>Sordariomycetidae</taxon>
        <taxon>Diaporthales</taxon>
        <taxon>Diaporthaceae</taxon>
        <taxon>Diaporthe</taxon>
        <taxon>Diaporthe eres species complex</taxon>
    </lineage>
</organism>
<evidence type="ECO:0000256" key="1">
    <source>
        <dbReference type="SAM" id="SignalP"/>
    </source>
</evidence>
<evidence type="ECO:0000313" key="2">
    <source>
        <dbReference type="EMBL" id="KAK7728279.1"/>
    </source>
</evidence>